<reference evidence="7 8" key="1">
    <citation type="submission" date="2009-11" db="EMBL/GenBank/DDBJ databases">
        <title>Annotation of Allomyces macrogynus ATCC 38327.</title>
        <authorList>
            <consortium name="The Broad Institute Genome Sequencing Platform"/>
            <person name="Russ C."/>
            <person name="Cuomo C."/>
            <person name="Burger G."/>
            <person name="Gray M.W."/>
            <person name="Holland P.W.H."/>
            <person name="King N."/>
            <person name="Lang F.B.F."/>
            <person name="Roger A.J."/>
            <person name="Ruiz-Trillo I."/>
            <person name="Young S.K."/>
            <person name="Zeng Q."/>
            <person name="Gargeya S."/>
            <person name="Fitzgerald M."/>
            <person name="Haas B."/>
            <person name="Abouelleil A."/>
            <person name="Alvarado L."/>
            <person name="Arachchi H.M."/>
            <person name="Berlin A."/>
            <person name="Chapman S.B."/>
            <person name="Gearin G."/>
            <person name="Goldberg J."/>
            <person name="Griggs A."/>
            <person name="Gujja S."/>
            <person name="Hansen M."/>
            <person name="Heiman D."/>
            <person name="Howarth C."/>
            <person name="Larimer J."/>
            <person name="Lui A."/>
            <person name="MacDonald P.J.P."/>
            <person name="McCowen C."/>
            <person name="Montmayeur A."/>
            <person name="Murphy C."/>
            <person name="Neiman D."/>
            <person name="Pearson M."/>
            <person name="Priest M."/>
            <person name="Roberts A."/>
            <person name="Saif S."/>
            <person name="Shea T."/>
            <person name="Sisk P."/>
            <person name="Stolte C."/>
            <person name="Sykes S."/>
            <person name="Wortman J."/>
            <person name="Nusbaum C."/>
            <person name="Birren B."/>
        </authorList>
    </citation>
    <scope>NUCLEOTIDE SEQUENCE [LARGE SCALE GENOMIC DNA]</scope>
    <source>
        <strain evidence="7 8">ATCC 38327</strain>
    </source>
</reference>
<dbReference type="InterPro" id="IPR000086">
    <property type="entry name" value="NUDIX_hydrolase_dom"/>
</dbReference>
<keyword evidence="3" id="KW-0479">Metal-binding</keyword>
<protein>
    <recommendedName>
        <fullName evidence="6">Nudix hydrolase domain-containing protein</fullName>
    </recommendedName>
</protein>
<evidence type="ECO:0000256" key="1">
    <source>
        <dbReference type="ARBA" id="ARBA00001946"/>
    </source>
</evidence>
<dbReference type="PANTHER" id="PTHR43758">
    <property type="entry name" value="7,8-DIHYDRO-8-OXOGUANINE TRIPHOSPHATASE"/>
    <property type="match status" value="1"/>
</dbReference>
<dbReference type="OrthoDB" id="447842at2759"/>
<keyword evidence="8" id="KW-1185">Reference proteome</keyword>
<dbReference type="AlphaFoldDB" id="A0A0L0SHC3"/>
<dbReference type="GO" id="GO:0042262">
    <property type="term" value="P:DNA protection"/>
    <property type="evidence" value="ECO:0007669"/>
    <property type="project" value="TreeGrafter"/>
</dbReference>
<dbReference type="InterPro" id="IPR015797">
    <property type="entry name" value="NUDIX_hydrolase-like_dom_sf"/>
</dbReference>
<dbReference type="PANTHER" id="PTHR43758:SF2">
    <property type="entry name" value="OXIDIZED PURINE NUCLEOSIDE TRIPHOSPHATE HYDROLASE"/>
    <property type="match status" value="1"/>
</dbReference>
<evidence type="ECO:0000313" key="7">
    <source>
        <dbReference type="EMBL" id="KNE61849.1"/>
    </source>
</evidence>
<evidence type="ECO:0000256" key="3">
    <source>
        <dbReference type="ARBA" id="ARBA00022723"/>
    </source>
</evidence>
<evidence type="ECO:0000259" key="6">
    <source>
        <dbReference type="PROSITE" id="PS51462"/>
    </source>
</evidence>
<dbReference type="GO" id="GO:0008413">
    <property type="term" value="F:8-oxo-7,8-dihydroguanosine triphosphate pyrophosphatase activity"/>
    <property type="evidence" value="ECO:0007669"/>
    <property type="project" value="TreeGrafter"/>
</dbReference>
<gene>
    <name evidence="7" type="ORF">AMAG_18781</name>
</gene>
<proteinExistence type="inferred from homology"/>
<dbReference type="GO" id="GO:0046872">
    <property type="term" value="F:metal ion binding"/>
    <property type="evidence" value="ECO:0007669"/>
    <property type="project" value="UniProtKB-KW"/>
</dbReference>
<dbReference type="PROSITE" id="PS51462">
    <property type="entry name" value="NUDIX"/>
    <property type="match status" value="1"/>
</dbReference>
<reference evidence="8" key="2">
    <citation type="submission" date="2009-11" db="EMBL/GenBank/DDBJ databases">
        <title>The Genome Sequence of Allomyces macrogynus strain ATCC 38327.</title>
        <authorList>
            <consortium name="The Broad Institute Genome Sequencing Platform"/>
            <person name="Russ C."/>
            <person name="Cuomo C."/>
            <person name="Shea T."/>
            <person name="Young S.K."/>
            <person name="Zeng Q."/>
            <person name="Koehrsen M."/>
            <person name="Haas B."/>
            <person name="Borodovsky M."/>
            <person name="Guigo R."/>
            <person name="Alvarado L."/>
            <person name="Berlin A."/>
            <person name="Borenstein D."/>
            <person name="Chen Z."/>
            <person name="Engels R."/>
            <person name="Freedman E."/>
            <person name="Gellesch M."/>
            <person name="Goldberg J."/>
            <person name="Griggs A."/>
            <person name="Gujja S."/>
            <person name="Heiman D."/>
            <person name="Hepburn T."/>
            <person name="Howarth C."/>
            <person name="Jen D."/>
            <person name="Larson L."/>
            <person name="Lewis B."/>
            <person name="Mehta T."/>
            <person name="Park D."/>
            <person name="Pearson M."/>
            <person name="Roberts A."/>
            <person name="Saif S."/>
            <person name="Shenoy N."/>
            <person name="Sisk P."/>
            <person name="Stolte C."/>
            <person name="Sykes S."/>
            <person name="Walk T."/>
            <person name="White J."/>
            <person name="Yandava C."/>
            <person name="Burger G."/>
            <person name="Gray M.W."/>
            <person name="Holland P.W.H."/>
            <person name="King N."/>
            <person name="Lang F.B.F."/>
            <person name="Roger A.J."/>
            <person name="Ruiz-Trillo I."/>
            <person name="Lander E."/>
            <person name="Nusbaum C."/>
        </authorList>
    </citation>
    <scope>NUCLEOTIDE SEQUENCE [LARGE SCALE GENOMIC DNA]</scope>
    <source>
        <strain evidence="8">ATCC 38327</strain>
    </source>
</reference>
<evidence type="ECO:0000256" key="2">
    <source>
        <dbReference type="ARBA" id="ARBA00005582"/>
    </source>
</evidence>
<dbReference type="Proteomes" id="UP000054350">
    <property type="component" value="Unassembled WGS sequence"/>
</dbReference>
<dbReference type="EMBL" id="GG745339">
    <property type="protein sequence ID" value="KNE61849.1"/>
    <property type="molecule type" value="Genomic_DNA"/>
</dbReference>
<dbReference type="STRING" id="578462.A0A0L0SHC3"/>
<dbReference type="GO" id="GO:0005737">
    <property type="term" value="C:cytoplasm"/>
    <property type="evidence" value="ECO:0007669"/>
    <property type="project" value="TreeGrafter"/>
</dbReference>
<dbReference type="eggNOG" id="ENOG502S254">
    <property type="taxonomic scope" value="Eukaryota"/>
</dbReference>
<evidence type="ECO:0000256" key="5">
    <source>
        <dbReference type="ARBA" id="ARBA00022842"/>
    </source>
</evidence>
<name>A0A0L0SHC3_ALLM3</name>
<dbReference type="Gene3D" id="3.90.79.10">
    <property type="entry name" value="Nucleoside Triphosphate Pyrophosphohydrolase"/>
    <property type="match status" value="1"/>
</dbReference>
<comment type="cofactor">
    <cofactor evidence="1">
        <name>Mg(2+)</name>
        <dbReference type="ChEBI" id="CHEBI:18420"/>
    </cofactor>
</comment>
<dbReference type="Pfam" id="PF00293">
    <property type="entry name" value="NUDIX"/>
    <property type="match status" value="1"/>
</dbReference>
<evidence type="ECO:0000313" key="8">
    <source>
        <dbReference type="Proteomes" id="UP000054350"/>
    </source>
</evidence>
<dbReference type="CDD" id="cd03427">
    <property type="entry name" value="NUDIX_MTH1_Nudt1"/>
    <property type="match status" value="1"/>
</dbReference>
<dbReference type="VEuPathDB" id="FungiDB:AMAG_18781"/>
<feature type="domain" description="Nudix hydrolase" evidence="6">
    <location>
        <begin position="44"/>
        <end position="193"/>
    </location>
</feature>
<organism evidence="7 8">
    <name type="scientific">Allomyces macrogynus (strain ATCC 38327)</name>
    <name type="common">Allomyces javanicus var. macrogynus</name>
    <dbReference type="NCBI Taxonomy" id="578462"/>
    <lineage>
        <taxon>Eukaryota</taxon>
        <taxon>Fungi</taxon>
        <taxon>Fungi incertae sedis</taxon>
        <taxon>Blastocladiomycota</taxon>
        <taxon>Blastocladiomycetes</taxon>
        <taxon>Blastocladiales</taxon>
        <taxon>Blastocladiaceae</taxon>
        <taxon>Allomyces</taxon>
    </lineage>
</organism>
<keyword evidence="5" id="KW-0460">Magnesium</keyword>
<comment type="similarity">
    <text evidence="2">Belongs to the Nudix hydrolase family.</text>
</comment>
<dbReference type="SUPFAM" id="SSF55811">
    <property type="entry name" value="Nudix"/>
    <property type="match status" value="1"/>
</dbReference>
<sequence length="228" mass="25793">MINHAEATAPPAQCSRWAQDCLVDGTAPAAANGQPDLEMLRLGKPLKCFTLVLTVDSVQRRILLGMKKRGFGANMWNGFGGKVDTTDASTESAALRELQEECGLVVPPHDLHRAGTLYFDFGSNKAIPQVFHVALYRIDWTPELAAAQPKDGPRGARAPYETEEMRPQWFDWDKVPFDKMWDDDRLWFPWLLRREPFTAQVWFDGEVPAMVRYVIDVERTGERMVGQA</sequence>
<keyword evidence="4" id="KW-0378">Hydrolase</keyword>
<evidence type="ECO:0000256" key="4">
    <source>
        <dbReference type="ARBA" id="ARBA00022801"/>
    </source>
</evidence>
<accession>A0A0L0SHC3</accession>